<name>A0A5B7JKS5_PORTR</name>
<sequence>MSLLFLVRRRTAMLTFHCASQVPGVDERHSRSTCNLAQRLVSNVANEDDTSRPQIDPRNARSLPQSTLLGLKRRQVKLSTFRSLLRDCGVSVGEAGPLYPDSPLSPDPRCPNTLSGHTNGLVLKAHPREREGWRDEG</sequence>
<accession>A0A5B7JKS5</accession>
<gene>
    <name evidence="2" type="ORF">E2C01_090394</name>
</gene>
<proteinExistence type="predicted"/>
<protein>
    <submittedName>
        <fullName evidence="2">Uncharacterized protein</fullName>
    </submittedName>
</protein>
<feature type="region of interest" description="Disordered" evidence="1">
    <location>
        <begin position="96"/>
        <end position="137"/>
    </location>
</feature>
<keyword evidence="3" id="KW-1185">Reference proteome</keyword>
<comment type="caution">
    <text evidence="2">The sequence shown here is derived from an EMBL/GenBank/DDBJ whole genome shotgun (WGS) entry which is preliminary data.</text>
</comment>
<evidence type="ECO:0000313" key="2">
    <source>
        <dbReference type="EMBL" id="MPC95195.1"/>
    </source>
</evidence>
<feature type="compositionally biased region" description="Basic and acidic residues" evidence="1">
    <location>
        <begin position="126"/>
        <end position="137"/>
    </location>
</feature>
<dbReference type="Proteomes" id="UP000324222">
    <property type="component" value="Unassembled WGS sequence"/>
</dbReference>
<organism evidence="2 3">
    <name type="scientific">Portunus trituberculatus</name>
    <name type="common">Swimming crab</name>
    <name type="synonym">Neptunus trituberculatus</name>
    <dbReference type="NCBI Taxonomy" id="210409"/>
    <lineage>
        <taxon>Eukaryota</taxon>
        <taxon>Metazoa</taxon>
        <taxon>Ecdysozoa</taxon>
        <taxon>Arthropoda</taxon>
        <taxon>Crustacea</taxon>
        <taxon>Multicrustacea</taxon>
        <taxon>Malacostraca</taxon>
        <taxon>Eumalacostraca</taxon>
        <taxon>Eucarida</taxon>
        <taxon>Decapoda</taxon>
        <taxon>Pleocyemata</taxon>
        <taxon>Brachyura</taxon>
        <taxon>Eubrachyura</taxon>
        <taxon>Portunoidea</taxon>
        <taxon>Portunidae</taxon>
        <taxon>Portuninae</taxon>
        <taxon>Portunus</taxon>
    </lineage>
</organism>
<dbReference type="EMBL" id="VSRR010101301">
    <property type="protein sequence ID" value="MPC95195.1"/>
    <property type="molecule type" value="Genomic_DNA"/>
</dbReference>
<reference evidence="2 3" key="1">
    <citation type="submission" date="2019-05" db="EMBL/GenBank/DDBJ databases">
        <title>Another draft genome of Portunus trituberculatus and its Hox gene families provides insights of decapod evolution.</title>
        <authorList>
            <person name="Jeong J.-H."/>
            <person name="Song I."/>
            <person name="Kim S."/>
            <person name="Choi T."/>
            <person name="Kim D."/>
            <person name="Ryu S."/>
            <person name="Kim W."/>
        </authorList>
    </citation>
    <scope>NUCLEOTIDE SEQUENCE [LARGE SCALE GENOMIC DNA]</scope>
    <source>
        <tissue evidence="2">Muscle</tissue>
    </source>
</reference>
<evidence type="ECO:0000256" key="1">
    <source>
        <dbReference type="SAM" id="MobiDB-lite"/>
    </source>
</evidence>
<dbReference type="AlphaFoldDB" id="A0A5B7JKS5"/>
<evidence type="ECO:0000313" key="3">
    <source>
        <dbReference type="Proteomes" id="UP000324222"/>
    </source>
</evidence>